<keyword evidence="1" id="KW-0472">Membrane</keyword>
<keyword evidence="1" id="KW-0812">Transmembrane</keyword>
<protein>
    <submittedName>
        <fullName evidence="2">Uncharacterized protein</fullName>
    </submittedName>
</protein>
<reference evidence="3" key="1">
    <citation type="submission" date="2016-02" db="EMBL/GenBank/DDBJ databases">
        <title>Paenibacillus sp. LPB0068, isolated from Crassostrea gigas.</title>
        <authorList>
            <person name="Shin S.-K."/>
            <person name="Yi H."/>
        </authorList>
    </citation>
    <scope>NUCLEOTIDE SEQUENCE [LARGE SCALE GENOMIC DNA]</scope>
    <source>
        <strain evidence="3">KCTC 23969</strain>
    </source>
</reference>
<keyword evidence="3" id="KW-1185">Reference proteome</keyword>
<dbReference type="KEGG" id="prn:BW723_11235"/>
<dbReference type="EMBL" id="LSFL01000042">
    <property type="protein sequence ID" value="OBY61661.1"/>
    <property type="molecule type" value="Genomic_DNA"/>
</dbReference>
<dbReference type="Proteomes" id="UP000092612">
    <property type="component" value="Unassembled WGS sequence"/>
</dbReference>
<evidence type="ECO:0000256" key="1">
    <source>
        <dbReference type="SAM" id="Phobius"/>
    </source>
</evidence>
<dbReference type="AlphaFoldDB" id="A0A1B8TPV9"/>
<organism evidence="2 3">
    <name type="scientific">Polaribacter reichenbachii</name>
    <dbReference type="NCBI Taxonomy" id="996801"/>
    <lineage>
        <taxon>Bacteria</taxon>
        <taxon>Pseudomonadati</taxon>
        <taxon>Bacteroidota</taxon>
        <taxon>Flavobacteriia</taxon>
        <taxon>Flavobacteriales</taxon>
        <taxon>Flavobacteriaceae</taxon>
    </lineage>
</organism>
<gene>
    <name evidence="2" type="ORF">LPB301_16530</name>
</gene>
<dbReference type="STRING" id="996801.BW723_11235"/>
<evidence type="ECO:0000313" key="2">
    <source>
        <dbReference type="EMBL" id="OBY61661.1"/>
    </source>
</evidence>
<feature type="transmembrane region" description="Helical" evidence="1">
    <location>
        <begin position="205"/>
        <end position="222"/>
    </location>
</feature>
<evidence type="ECO:0000313" key="3">
    <source>
        <dbReference type="Proteomes" id="UP000092612"/>
    </source>
</evidence>
<accession>A0A1B8TPV9</accession>
<keyword evidence="1" id="KW-1133">Transmembrane helix</keyword>
<sequence length="230" mass="27536">MVFNKYLIASKFMKVILLTFFLLFLFLKSNSQTKEWQTYDLDSIVYLDLPFDVYEIDSIIDNKRYYEIYSSNDSSSFVAQKFYFDATYADEEMPTLPYNYESLKTFYLDLIWTFEEVSEYKMDDFNAFKLQNLTGYKVNFTDKNNVLVQQMILIYVNKNFYIFSYTDISGLKEVDKDEFFNNIHFDDTNGLKQYPNKTNTILKKIPLVLFPILFLSFILSILSKRKKRLN</sequence>
<comment type="caution">
    <text evidence="2">The sequence shown here is derived from an EMBL/GenBank/DDBJ whole genome shotgun (WGS) entry which is preliminary data.</text>
</comment>
<proteinExistence type="predicted"/>
<name>A0A1B8TPV9_9FLAO</name>